<dbReference type="Pfam" id="PF00067">
    <property type="entry name" value="p450"/>
    <property type="match status" value="1"/>
</dbReference>
<feature type="transmembrane region" description="Helical" evidence="9">
    <location>
        <begin position="341"/>
        <end position="364"/>
    </location>
</feature>
<protein>
    <submittedName>
        <fullName evidence="10">Cytochrome P450</fullName>
    </submittedName>
</protein>
<dbReference type="SUPFAM" id="SSF48264">
    <property type="entry name" value="Cytochrome P450"/>
    <property type="match status" value="1"/>
</dbReference>
<reference evidence="10 11" key="1">
    <citation type="submission" date="2018-08" db="EMBL/GenBank/DDBJ databases">
        <title>Lysobacter sp. zong2l5, whole genome shotgun sequence.</title>
        <authorList>
            <person name="Zhang X."/>
            <person name="Feng G."/>
            <person name="Zhu H."/>
        </authorList>
    </citation>
    <scope>NUCLEOTIDE SEQUENCE [LARGE SCALE GENOMIC DNA]</scope>
    <source>
        <strain evidence="11">zong2l5</strain>
    </source>
</reference>
<keyword evidence="3 8" id="KW-0349">Heme</keyword>
<keyword evidence="9" id="KW-0472">Membrane</keyword>
<keyword evidence="9" id="KW-1133">Transmembrane helix</keyword>
<evidence type="ECO:0000256" key="9">
    <source>
        <dbReference type="SAM" id="Phobius"/>
    </source>
</evidence>
<sequence>MPVAAFGRHVSIGRKKNPTGCGQVRACLILPRRATAIAARPAGFAERYAWRRAGASCDAAYRRESAGYAIECAVDSGDSARLDTALTLFRGRTYTQIAICRCRIASPYADQKHQKRVTRINTRDFRIGGRVLKEEVWSGFEQDPLGFLDRELSGAGDIVRTGRNEYCVGNPAEARTVLSNANGSYAEHSDFFHTRYGYFEPRSAQLDMRREARGLLREYLKSRPPGELREFLRRELGASSRWPDTGNRLTYRYLFPLLLSPDRPQGLRALLDQIVERSVLAGARARQPRWRRMWLQFNTTWRLSQAIGERQTQPRTPPADLLDVVANAAEPDRRQDELSEVYLSFLFAVAGSVGFVLAWSLYLWGTHARRDAPAEWIVHEALRLWPVAWQLGRRPVQAHDLSGVRMETSDEVVVCPYLVQRNAAHWQAPAEFRPERWADEDAWRNPAFIPFGHGPHRCVAADLATQLVADMLQVIRELGEVGVTAHDHRPTVAAAMAPPPFTLTIATTG</sequence>
<evidence type="ECO:0000256" key="5">
    <source>
        <dbReference type="ARBA" id="ARBA00023002"/>
    </source>
</evidence>
<dbReference type="Gene3D" id="1.10.630.10">
    <property type="entry name" value="Cytochrome P450"/>
    <property type="match status" value="1"/>
</dbReference>
<evidence type="ECO:0000256" key="8">
    <source>
        <dbReference type="RuleBase" id="RU000461"/>
    </source>
</evidence>
<comment type="caution">
    <text evidence="10">The sequence shown here is derived from an EMBL/GenBank/DDBJ whole genome shotgun (WGS) entry which is preliminary data.</text>
</comment>
<dbReference type="EMBL" id="QTSU01000002">
    <property type="protein sequence ID" value="RDZ27372.1"/>
    <property type="molecule type" value="Genomic_DNA"/>
</dbReference>
<keyword evidence="5 8" id="KW-0560">Oxidoreductase</keyword>
<evidence type="ECO:0000256" key="2">
    <source>
        <dbReference type="ARBA" id="ARBA00010617"/>
    </source>
</evidence>
<gene>
    <name evidence="10" type="ORF">DX914_14160</name>
</gene>
<dbReference type="GO" id="GO:0005506">
    <property type="term" value="F:iron ion binding"/>
    <property type="evidence" value="ECO:0007669"/>
    <property type="project" value="InterPro"/>
</dbReference>
<comment type="similarity">
    <text evidence="2 8">Belongs to the cytochrome P450 family.</text>
</comment>
<keyword evidence="4 8" id="KW-0479">Metal-binding</keyword>
<dbReference type="InterPro" id="IPR017972">
    <property type="entry name" value="Cyt_P450_CS"/>
</dbReference>
<dbReference type="InterPro" id="IPR036396">
    <property type="entry name" value="Cyt_P450_sf"/>
</dbReference>
<evidence type="ECO:0000313" key="11">
    <source>
        <dbReference type="Proteomes" id="UP000264492"/>
    </source>
</evidence>
<dbReference type="GO" id="GO:0004497">
    <property type="term" value="F:monooxygenase activity"/>
    <property type="evidence" value="ECO:0007669"/>
    <property type="project" value="UniProtKB-KW"/>
</dbReference>
<dbReference type="AlphaFoldDB" id="A0A371K0K1"/>
<proteinExistence type="inferred from homology"/>
<comment type="cofactor">
    <cofactor evidence="1">
        <name>heme</name>
        <dbReference type="ChEBI" id="CHEBI:30413"/>
    </cofactor>
</comment>
<evidence type="ECO:0000256" key="6">
    <source>
        <dbReference type="ARBA" id="ARBA00023004"/>
    </source>
</evidence>
<name>A0A371K0K1_9GAMM</name>
<dbReference type="GO" id="GO:0020037">
    <property type="term" value="F:heme binding"/>
    <property type="evidence" value="ECO:0007669"/>
    <property type="project" value="InterPro"/>
</dbReference>
<keyword evidence="9" id="KW-0812">Transmembrane</keyword>
<dbReference type="PANTHER" id="PTHR24292">
    <property type="entry name" value="CYTOCHROME P450"/>
    <property type="match status" value="1"/>
</dbReference>
<evidence type="ECO:0000313" key="10">
    <source>
        <dbReference type="EMBL" id="RDZ27372.1"/>
    </source>
</evidence>
<evidence type="ECO:0000256" key="3">
    <source>
        <dbReference type="ARBA" id="ARBA00022617"/>
    </source>
</evidence>
<evidence type="ECO:0000256" key="4">
    <source>
        <dbReference type="ARBA" id="ARBA00022723"/>
    </source>
</evidence>
<organism evidence="10 11">
    <name type="scientific">Lysobacter silvisoli</name>
    <dbReference type="NCBI Taxonomy" id="2293254"/>
    <lineage>
        <taxon>Bacteria</taxon>
        <taxon>Pseudomonadati</taxon>
        <taxon>Pseudomonadota</taxon>
        <taxon>Gammaproteobacteria</taxon>
        <taxon>Lysobacterales</taxon>
        <taxon>Lysobacteraceae</taxon>
        <taxon>Lysobacter</taxon>
    </lineage>
</organism>
<dbReference type="GO" id="GO:0016705">
    <property type="term" value="F:oxidoreductase activity, acting on paired donors, with incorporation or reduction of molecular oxygen"/>
    <property type="evidence" value="ECO:0007669"/>
    <property type="project" value="InterPro"/>
</dbReference>
<keyword evidence="6 8" id="KW-0408">Iron</keyword>
<keyword evidence="7 8" id="KW-0503">Monooxygenase</keyword>
<dbReference type="InterPro" id="IPR001128">
    <property type="entry name" value="Cyt_P450"/>
</dbReference>
<dbReference type="InterPro" id="IPR050476">
    <property type="entry name" value="Insect_CytP450_Detox"/>
</dbReference>
<evidence type="ECO:0000256" key="1">
    <source>
        <dbReference type="ARBA" id="ARBA00001971"/>
    </source>
</evidence>
<accession>A0A371K0K1</accession>
<keyword evidence="11" id="KW-1185">Reference proteome</keyword>
<dbReference type="Proteomes" id="UP000264492">
    <property type="component" value="Unassembled WGS sequence"/>
</dbReference>
<dbReference type="PANTHER" id="PTHR24292:SF54">
    <property type="entry name" value="CYP9F3-RELATED"/>
    <property type="match status" value="1"/>
</dbReference>
<dbReference type="PROSITE" id="PS00086">
    <property type="entry name" value="CYTOCHROME_P450"/>
    <property type="match status" value="1"/>
</dbReference>
<dbReference type="CDD" id="cd00302">
    <property type="entry name" value="cytochrome_P450"/>
    <property type="match status" value="1"/>
</dbReference>
<evidence type="ECO:0000256" key="7">
    <source>
        <dbReference type="ARBA" id="ARBA00023033"/>
    </source>
</evidence>